<dbReference type="Proteomes" id="UP001364695">
    <property type="component" value="Unassembled WGS sequence"/>
</dbReference>
<reference evidence="1" key="1">
    <citation type="submission" date="2023-10" db="EMBL/GenBank/DDBJ databases">
        <title>Amphibacter perezi, gen. nov., sp. nov. a novel taxa of the family Comamonadaceae, class Betaproteobacteria isolated from the skin microbiota of Pelophylax perezi from different populations.</title>
        <authorList>
            <person name="Costa S."/>
            <person name="Proenca D.N."/>
            <person name="Lopes I."/>
            <person name="Morais P.V."/>
        </authorList>
    </citation>
    <scope>NUCLEOTIDE SEQUENCE</scope>
    <source>
        <strain evidence="1">SL12-8</strain>
    </source>
</reference>
<gene>
    <name evidence="1" type="ORF">RV045_10305</name>
</gene>
<accession>A0ACC6P3L7</accession>
<organism evidence="1 2">
    <name type="scientific">Amphibiibacter pelophylacis</name>
    <dbReference type="NCBI Taxonomy" id="1799477"/>
    <lineage>
        <taxon>Bacteria</taxon>
        <taxon>Pseudomonadati</taxon>
        <taxon>Pseudomonadota</taxon>
        <taxon>Betaproteobacteria</taxon>
        <taxon>Burkholderiales</taxon>
        <taxon>Sphaerotilaceae</taxon>
        <taxon>Amphibiibacter</taxon>
    </lineage>
</organism>
<proteinExistence type="predicted"/>
<comment type="caution">
    <text evidence="1">The sequence shown here is derived from an EMBL/GenBank/DDBJ whole genome shotgun (WGS) entry which is preliminary data.</text>
</comment>
<keyword evidence="2" id="KW-1185">Reference proteome</keyword>
<protein>
    <submittedName>
        <fullName evidence="1">Branched-chain amino acid ABC transporter substrate-binding protein</fullName>
    </submittedName>
</protein>
<name>A0ACC6P3L7_9BURK</name>
<sequence length="380" mass="40240">MTPSRTARLALLPGLIALLVPVAAQAQDVQVVKIGHAAPLSGGMAHWGRDNENGVRLAIEELNAEKPVIGGKAVRFELLSEDDQGDPRQAVTVAHQLVDAGIKAMLGHFNSGAAIPASLIYAKAGIPDLSSATNPGFTDQGLNNVFRIVASDADVGAVLARMTVQQLKAKRIAIIDDRTAYGKGSADGFAARVKALGAEVVAHEYGSDKSVDYSAILTSIRAKKPDVIFYGGVDAQGGLLANQMKRLGVDAKLVGSDGLCTAEIVRISQNAVNDMLYCSRGGEDLLKRPKGADFAQRYKARFKSDVLTYGPFLYDGMKVIAAAMKAADSTDPAKVLPALRGLTYDGVTNTFSFDDKGNLKNPVVTTYRYQGGQPVQIQVP</sequence>
<evidence type="ECO:0000313" key="2">
    <source>
        <dbReference type="Proteomes" id="UP001364695"/>
    </source>
</evidence>
<evidence type="ECO:0000313" key="1">
    <source>
        <dbReference type="EMBL" id="MEJ7138813.1"/>
    </source>
</evidence>
<dbReference type="EMBL" id="JAWDIE010000015">
    <property type="protein sequence ID" value="MEJ7138813.1"/>
    <property type="molecule type" value="Genomic_DNA"/>
</dbReference>